<dbReference type="Pfam" id="PF08455">
    <property type="entry name" value="SNF2_assoc"/>
    <property type="match status" value="1"/>
</dbReference>
<dbReference type="Gene3D" id="3.40.50.300">
    <property type="entry name" value="P-loop containing nucleotide triphosphate hydrolases"/>
    <property type="match status" value="1"/>
</dbReference>
<dbReference type="Proteomes" id="UP000627292">
    <property type="component" value="Unassembled WGS sequence"/>
</dbReference>
<dbReference type="InterPro" id="IPR014001">
    <property type="entry name" value="Helicase_ATP-bd"/>
</dbReference>
<feature type="domain" description="SWIM-type" evidence="3">
    <location>
        <begin position="63"/>
        <end position="99"/>
    </location>
</feature>
<dbReference type="PROSITE" id="PS51192">
    <property type="entry name" value="HELICASE_ATP_BIND_1"/>
    <property type="match status" value="1"/>
</dbReference>
<dbReference type="Gene3D" id="3.40.50.10810">
    <property type="entry name" value="Tandem AAA-ATPase domain"/>
    <property type="match status" value="1"/>
</dbReference>
<feature type="domain" description="Helicase C-terminal" evidence="5">
    <location>
        <begin position="960"/>
        <end position="1112"/>
    </location>
</feature>
<keyword evidence="2" id="KW-0863">Zinc-finger</keyword>
<keyword evidence="1" id="KW-0378">Hydrolase</keyword>
<evidence type="ECO:0000259" key="3">
    <source>
        <dbReference type="PROSITE" id="PS50966"/>
    </source>
</evidence>
<dbReference type="CDD" id="cd18793">
    <property type="entry name" value="SF2_C_SNF"/>
    <property type="match status" value="1"/>
</dbReference>
<dbReference type="InterPro" id="IPR013663">
    <property type="entry name" value="Helicase_SWF/SNF/SWI_bac"/>
</dbReference>
<evidence type="ECO:0000256" key="2">
    <source>
        <dbReference type="PROSITE-ProRule" id="PRU00325"/>
    </source>
</evidence>
<dbReference type="InterPro" id="IPR007527">
    <property type="entry name" value="Znf_SWIM"/>
</dbReference>
<dbReference type="PANTHER" id="PTHR10799">
    <property type="entry name" value="SNF2/RAD54 HELICASE FAMILY"/>
    <property type="match status" value="1"/>
</dbReference>
<gene>
    <name evidence="6" type="ORF">GCM10011379_25330</name>
</gene>
<dbReference type="InterPro" id="IPR038718">
    <property type="entry name" value="SNF2-like_sf"/>
</dbReference>
<accession>A0A917IZE1</accession>
<dbReference type="InterPro" id="IPR000330">
    <property type="entry name" value="SNF2_N"/>
</dbReference>
<dbReference type="AlphaFoldDB" id="A0A917IZE1"/>
<dbReference type="PROSITE" id="PS50966">
    <property type="entry name" value="ZF_SWIM"/>
    <property type="match status" value="1"/>
</dbReference>
<dbReference type="InterPro" id="IPR001650">
    <property type="entry name" value="Helicase_C-like"/>
</dbReference>
<sequence length="1121" mass="128409">MEQPEEREQVYMIYNFDAAQLDSSFVQKHCACTVPSEDRSYTALQPVDITVDTATFVIAETAHLVSVARRDTILAVSCTCTETKAKLCTHGAQVLVNIAARESLLIFFDDQLRVQKMKQFAVAYGLQQEAFPDRFFKVEYHSGKAEIKPRSPELFPITADSTRYLQQQLLAAGTTPGLLRIKPDEKEVVAVVLRQHRYYRHLVVELYKSEMTKAGKLKNPMQAVNPLDYLWRTDHAQEVKFFTGLSRFLNQAKDSEAATDFNALRAIVKNPAGYPFYRHNSEAGDNVTASSVEPVTIGELIHHITVVVDKKGNFYELALQVTIEGHALDFKVLPMQFDAFIVVANTYYLPATYQLLKLLLFFKQHHYCLMLHESKFPAFQREILEQLEDAVSVFYTYMKPATREQLQEQGMDKPYEKMIYLSESENYVLVNPVMRYGEVEIAIRTKKQIYAADNKGHLFTVQRDDAAELAFTALLIKQHPDFFEQVDNELTWFYLHKSQFLQEEWFLNVFEHWRAEGITIYGFNDLQNNRLNPYKVNIQIHVLSGANWFNANIEAVFGKRKASLKKLHKAVKNKSRYVELDDGTLGILPEAWMHKMAEYFNAGEIDGEILTIPKICFSAVNQLFDESMLDAEVQEELKNYALRFARFESIEEIPVPEALQGTLRHYQWQGLNWLNFLDSFNFGGCLADDMGLGKSIQLIAFILSQREKVTNNTNLIVVPASLVFNWREELEKFAPSVKLYIHHGTDRETDSSTFAAYEVVITTYSTLVSDIKCLKSFTFNYVIADESQNIKNAESQRYKAMCLLQCRNRIAVSGTPVENNTFDLYGQLSFACPGLLGGKQYFRDIFAIPIDRFKDNKRAAALQNIINPFLLRRSKQQVATELPEKTEMVVYCPMGPEQRKAYDASEKELRDYIEGKDDDDMPKAAMYVLKGITRLRQICNSPALLPEDNLWGNASSKIEILTQQLKEKTGRHKVLVFSQFVSMLELIKTELEKENIAFSYLTGSTVNREAVVNEFREKEEIRVFLISLKAGGTGLNLTEADYVYLVDPWWNPAVEDQAIDRSYRIGQKKKVIAIRLICPDTVEEKIQKLQATKKELVGDLVKTDASYFKELGKKDLLALLS</sequence>
<organism evidence="6 7">
    <name type="scientific">Filimonas zeae</name>
    <dbReference type="NCBI Taxonomy" id="1737353"/>
    <lineage>
        <taxon>Bacteria</taxon>
        <taxon>Pseudomonadati</taxon>
        <taxon>Bacteroidota</taxon>
        <taxon>Chitinophagia</taxon>
        <taxon>Chitinophagales</taxon>
        <taxon>Chitinophagaceae</taxon>
        <taxon>Filimonas</taxon>
    </lineage>
</organism>
<dbReference type="SUPFAM" id="SSF52540">
    <property type="entry name" value="P-loop containing nucleoside triphosphate hydrolases"/>
    <property type="match status" value="2"/>
</dbReference>
<evidence type="ECO:0000256" key="1">
    <source>
        <dbReference type="ARBA" id="ARBA00022801"/>
    </source>
</evidence>
<proteinExistence type="predicted"/>
<dbReference type="GO" id="GO:0008270">
    <property type="term" value="F:zinc ion binding"/>
    <property type="evidence" value="ECO:0007669"/>
    <property type="project" value="UniProtKB-KW"/>
</dbReference>
<keyword evidence="7" id="KW-1185">Reference proteome</keyword>
<dbReference type="Pfam" id="PF00176">
    <property type="entry name" value="SNF2-rel_dom"/>
    <property type="match status" value="1"/>
</dbReference>
<reference evidence="6" key="2">
    <citation type="submission" date="2020-09" db="EMBL/GenBank/DDBJ databases">
        <authorList>
            <person name="Sun Q."/>
            <person name="Zhou Y."/>
        </authorList>
    </citation>
    <scope>NUCLEOTIDE SEQUENCE</scope>
    <source>
        <strain evidence="6">CGMCC 1.15290</strain>
    </source>
</reference>
<keyword evidence="2" id="KW-0479">Metal-binding</keyword>
<dbReference type="PROSITE" id="PS51194">
    <property type="entry name" value="HELICASE_CTER"/>
    <property type="match status" value="1"/>
</dbReference>
<keyword evidence="2" id="KW-0862">Zinc</keyword>
<dbReference type="GO" id="GO:0005524">
    <property type="term" value="F:ATP binding"/>
    <property type="evidence" value="ECO:0007669"/>
    <property type="project" value="InterPro"/>
</dbReference>
<reference evidence="6" key="1">
    <citation type="journal article" date="2014" name="Int. J. Syst. Evol. Microbiol.">
        <title>Complete genome sequence of Corynebacterium casei LMG S-19264T (=DSM 44701T), isolated from a smear-ripened cheese.</title>
        <authorList>
            <consortium name="US DOE Joint Genome Institute (JGI-PGF)"/>
            <person name="Walter F."/>
            <person name="Albersmeier A."/>
            <person name="Kalinowski J."/>
            <person name="Ruckert C."/>
        </authorList>
    </citation>
    <scope>NUCLEOTIDE SEQUENCE</scope>
    <source>
        <strain evidence="6">CGMCC 1.15290</strain>
    </source>
</reference>
<evidence type="ECO:0000313" key="6">
    <source>
        <dbReference type="EMBL" id="GGH68715.1"/>
    </source>
</evidence>
<evidence type="ECO:0000259" key="5">
    <source>
        <dbReference type="PROSITE" id="PS51194"/>
    </source>
</evidence>
<evidence type="ECO:0000313" key="7">
    <source>
        <dbReference type="Proteomes" id="UP000627292"/>
    </source>
</evidence>
<dbReference type="GO" id="GO:0016787">
    <property type="term" value="F:hydrolase activity"/>
    <property type="evidence" value="ECO:0007669"/>
    <property type="project" value="UniProtKB-KW"/>
</dbReference>
<protein>
    <recommendedName>
        <fullName evidence="8">Superfamily II DNA or RNA helicase, SNF2 family</fullName>
    </recommendedName>
</protein>
<comment type="caution">
    <text evidence="6">The sequence shown here is derived from an EMBL/GenBank/DDBJ whole genome shotgun (WGS) entry which is preliminary data.</text>
</comment>
<dbReference type="SMART" id="SM00490">
    <property type="entry name" value="HELICc"/>
    <property type="match status" value="1"/>
</dbReference>
<dbReference type="Pfam" id="PF00271">
    <property type="entry name" value="Helicase_C"/>
    <property type="match status" value="1"/>
</dbReference>
<evidence type="ECO:0008006" key="8">
    <source>
        <dbReference type="Google" id="ProtNLM"/>
    </source>
</evidence>
<dbReference type="EMBL" id="BMIB01000002">
    <property type="protein sequence ID" value="GGH68715.1"/>
    <property type="molecule type" value="Genomic_DNA"/>
</dbReference>
<feature type="domain" description="Helicase ATP-binding" evidence="4">
    <location>
        <begin position="675"/>
        <end position="834"/>
    </location>
</feature>
<evidence type="ECO:0000259" key="4">
    <source>
        <dbReference type="PROSITE" id="PS51192"/>
    </source>
</evidence>
<name>A0A917IZE1_9BACT</name>
<dbReference type="InterPro" id="IPR027417">
    <property type="entry name" value="P-loop_NTPase"/>
</dbReference>
<dbReference type="InterPro" id="IPR049730">
    <property type="entry name" value="SNF2/RAD54-like_C"/>
</dbReference>
<dbReference type="SMART" id="SM00487">
    <property type="entry name" value="DEXDc"/>
    <property type="match status" value="1"/>
</dbReference>